<keyword evidence="3 7" id="KW-0694">RNA-binding</keyword>
<evidence type="ECO:0000256" key="6">
    <source>
        <dbReference type="ARBA" id="ARBA00035292"/>
    </source>
</evidence>
<evidence type="ECO:0000313" key="12">
    <source>
        <dbReference type="Proteomes" id="UP000539372"/>
    </source>
</evidence>
<comment type="function">
    <text evidence="7">Binds to the 23S rRNA.</text>
</comment>
<evidence type="ECO:0000256" key="4">
    <source>
        <dbReference type="ARBA" id="ARBA00022980"/>
    </source>
</evidence>
<evidence type="ECO:0000256" key="9">
    <source>
        <dbReference type="SAM" id="MobiDB-lite"/>
    </source>
</evidence>
<dbReference type="SUPFAM" id="SSF55658">
    <property type="entry name" value="L9 N-domain-like"/>
    <property type="match status" value="1"/>
</dbReference>
<dbReference type="GO" id="GO:0005840">
    <property type="term" value="C:ribosome"/>
    <property type="evidence" value="ECO:0007669"/>
    <property type="project" value="UniProtKB-KW"/>
</dbReference>
<keyword evidence="2 7" id="KW-0699">rRNA-binding</keyword>
<dbReference type="RefSeq" id="WP_169624570.1">
    <property type="nucleotide sequence ID" value="NZ_JABBNT010000002.1"/>
</dbReference>
<comment type="caution">
    <text evidence="11">The sequence shown here is derived from an EMBL/GenBank/DDBJ whole genome shotgun (WGS) entry which is preliminary data.</text>
</comment>
<evidence type="ECO:0000256" key="7">
    <source>
        <dbReference type="HAMAP-Rule" id="MF_00503"/>
    </source>
</evidence>
<keyword evidence="5 7" id="KW-0687">Ribonucleoprotein</keyword>
<protein>
    <recommendedName>
        <fullName evidence="6 7">Large ribosomal subunit protein bL9</fullName>
    </recommendedName>
</protein>
<evidence type="ECO:0000256" key="2">
    <source>
        <dbReference type="ARBA" id="ARBA00022730"/>
    </source>
</evidence>
<name>A0A7Y0DZ71_9PROT</name>
<evidence type="ECO:0000256" key="5">
    <source>
        <dbReference type="ARBA" id="ARBA00023274"/>
    </source>
</evidence>
<dbReference type="EMBL" id="JABBNT010000002">
    <property type="protein sequence ID" value="NMM44276.1"/>
    <property type="molecule type" value="Genomic_DNA"/>
</dbReference>
<dbReference type="HAMAP" id="MF_00503">
    <property type="entry name" value="Ribosomal_bL9"/>
    <property type="match status" value="1"/>
</dbReference>
<evidence type="ECO:0000259" key="10">
    <source>
        <dbReference type="PROSITE" id="PS00651"/>
    </source>
</evidence>
<feature type="compositionally biased region" description="Basic and acidic residues" evidence="9">
    <location>
        <begin position="154"/>
        <end position="184"/>
    </location>
</feature>
<sequence>MQIILLERVEKLGQMGDEVVVKPGFARNFLLPKGKAVRATDANRKRFEAQRAELEARNLERKSEAERVAQDLEGLQVALIRAASDTGQLYGSVNARDIADAIAEKGITIGRNQVVMDRPVKTVGISTFRVQLHPEVFVAVEINVAQSLEEAEAQAERHARGEDAVVTEAERAARDMAEEAERQAAEVAAAAAELAEESEGSDDDA</sequence>
<dbReference type="InterPro" id="IPR009027">
    <property type="entry name" value="Ribosomal_bL9/RNase_H1_N"/>
</dbReference>
<dbReference type="InterPro" id="IPR036935">
    <property type="entry name" value="Ribosomal_bL9_N_sf"/>
</dbReference>
<dbReference type="GO" id="GO:0019843">
    <property type="term" value="F:rRNA binding"/>
    <property type="evidence" value="ECO:0007669"/>
    <property type="project" value="UniProtKB-UniRule"/>
</dbReference>
<feature type="region of interest" description="Disordered" evidence="9">
    <location>
        <begin position="153"/>
        <end position="205"/>
    </location>
</feature>
<reference evidence="11 12" key="1">
    <citation type="submission" date="2020-04" db="EMBL/GenBank/DDBJ databases">
        <title>Rhodospirillaceae bacterium KN72 isolated from deep sea.</title>
        <authorList>
            <person name="Zhang D.-C."/>
        </authorList>
    </citation>
    <scope>NUCLEOTIDE SEQUENCE [LARGE SCALE GENOMIC DNA]</scope>
    <source>
        <strain evidence="11 12">KN72</strain>
    </source>
</reference>
<dbReference type="InterPro" id="IPR020069">
    <property type="entry name" value="Ribosomal_bL9_C"/>
</dbReference>
<dbReference type="Pfam" id="PF03948">
    <property type="entry name" value="Ribosomal_L9_C"/>
    <property type="match status" value="1"/>
</dbReference>
<dbReference type="PROSITE" id="PS00651">
    <property type="entry name" value="RIBOSOMAL_L9"/>
    <property type="match status" value="1"/>
</dbReference>
<dbReference type="Pfam" id="PF01281">
    <property type="entry name" value="Ribosomal_L9_N"/>
    <property type="match status" value="1"/>
</dbReference>
<organism evidence="11 12">
    <name type="scientific">Pacificispira spongiicola</name>
    <dbReference type="NCBI Taxonomy" id="2729598"/>
    <lineage>
        <taxon>Bacteria</taxon>
        <taxon>Pseudomonadati</taxon>
        <taxon>Pseudomonadota</taxon>
        <taxon>Alphaproteobacteria</taxon>
        <taxon>Rhodospirillales</taxon>
        <taxon>Rhodospirillaceae</taxon>
        <taxon>Pacificispira</taxon>
    </lineage>
</organism>
<dbReference type="Gene3D" id="3.10.430.100">
    <property type="entry name" value="Ribosomal protein L9, C-terminal domain"/>
    <property type="match status" value="1"/>
</dbReference>
<accession>A0A7Y0DZ71</accession>
<dbReference type="NCBIfam" id="TIGR00158">
    <property type="entry name" value="L9"/>
    <property type="match status" value="1"/>
</dbReference>
<keyword evidence="8" id="KW-0175">Coiled coil</keyword>
<keyword evidence="4 7" id="KW-0689">Ribosomal protein</keyword>
<evidence type="ECO:0000256" key="1">
    <source>
        <dbReference type="ARBA" id="ARBA00010605"/>
    </source>
</evidence>
<dbReference type="InterPro" id="IPR020594">
    <property type="entry name" value="Ribosomal_bL9_bac/chp"/>
</dbReference>
<evidence type="ECO:0000256" key="3">
    <source>
        <dbReference type="ARBA" id="ARBA00022884"/>
    </source>
</evidence>
<evidence type="ECO:0000313" key="11">
    <source>
        <dbReference type="EMBL" id="NMM44276.1"/>
    </source>
</evidence>
<dbReference type="InterPro" id="IPR036791">
    <property type="entry name" value="Ribosomal_bL9_C_sf"/>
</dbReference>
<dbReference type="Gene3D" id="3.40.5.10">
    <property type="entry name" value="Ribosomal protein L9, N-terminal domain"/>
    <property type="match status" value="1"/>
</dbReference>
<feature type="compositionally biased region" description="Acidic residues" evidence="9">
    <location>
        <begin position="194"/>
        <end position="205"/>
    </location>
</feature>
<dbReference type="AlphaFoldDB" id="A0A7Y0DZ71"/>
<keyword evidence="12" id="KW-1185">Reference proteome</keyword>
<dbReference type="InterPro" id="IPR000244">
    <property type="entry name" value="Ribosomal_bL9"/>
</dbReference>
<dbReference type="GO" id="GO:0006412">
    <property type="term" value="P:translation"/>
    <property type="evidence" value="ECO:0007669"/>
    <property type="project" value="UniProtKB-UniRule"/>
</dbReference>
<dbReference type="Proteomes" id="UP000539372">
    <property type="component" value="Unassembled WGS sequence"/>
</dbReference>
<dbReference type="PANTHER" id="PTHR21368">
    <property type="entry name" value="50S RIBOSOMAL PROTEIN L9"/>
    <property type="match status" value="1"/>
</dbReference>
<evidence type="ECO:0000256" key="8">
    <source>
        <dbReference type="SAM" id="Coils"/>
    </source>
</evidence>
<feature type="coiled-coil region" evidence="8">
    <location>
        <begin position="37"/>
        <end position="69"/>
    </location>
</feature>
<dbReference type="GO" id="GO:0003735">
    <property type="term" value="F:structural constituent of ribosome"/>
    <property type="evidence" value="ECO:0007669"/>
    <property type="project" value="InterPro"/>
</dbReference>
<dbReference type="InterPro" id="IPR020070">
    <property type="entry name" value="Ribosomal_bL9_N"/>
</dbReference>
<dbReference type="SUPFAM" id="SSF55653">
    <property type="entry name" value="Ribosomal protein L9 C-domain"/>
    <property type="match status" value="1"/>
</dbReference>
<feature type="domain" description="Ribosomal protein L9" evidence="10">
    <location>
        <begin position="13"/>
        <end position="40"/>
    </location>
</feature>
<proteinExistence type="inferred from homology"/>
<gene>
    <name evidence="7 11" type="primary">rplI</name>
    <name evidence="11" type="ORF">HH303_07290</name>
</gene>
<comment type="similarity">
    <text evidence="1 7">Belongs to the bacterial ribosomal protein bL9 family.</text>
</comment>
<dbReference type="GO" id="GO:1990904">
    <property type="term" value="C:ribonucleoprotein complex"/>
    <property type="evidence" value="ECO:0007669"/>
    <property type="project" value="UniProtKB-KW"/>
</dbReference>